<evidence type="ECO:0000313" key="1">
    <source>
        <dbReference type="EMBL" id="TFK69825.1"/>
    </source>
</evidence>
<accession>A0ACD3AVS7</accession>
<sequence>MSSLNAYAIGALIAFTILVYRRTKYQRFPRPPGPKGLPLVGNVIGVPTEQPWLAFKEWSDQYKSDIVSLQVFGKDMIILNSNFAAQELFARRWRNYSGRPFLPMVIDLMRWDWVLTFLQFNQEWKDERKILRQSVTYSAQHVIQPRALFSSRRLLKHILKTPKNYMSHVRHFAGLTVVSTAYGIDVKPEGDPYVDMAERTMSKLSVAGNFGTYLVDFFPILEYVPPWFPGAQFRRDAEEWAQEVESVNDGPYQIAKDNFVAGKGKNCIASHMLATKEFHGEDRDYKERLLKNALGVVYLGGADTTISTLATFILAMVMHPEAQRRAQDAIEAAIGRDHLPDYEEIQDIPYLHAIVREALRWHPVLPLGVAHRASEDDIFAGYHIPKDAMVIGNAWAMLNDETTFGKDTHLFKPERFLTKDGSALDRSVPNPEMAFGFGRRICPGRVIAYSSVMIAAAALLQCFTIQKARDENGKEIEVKDEYTTGLLSFPKPFECDFQVRSEKLALLIAEIKDTMEE</sequence>
<proteinExistence type="predicted"/>
<keyword evidence="2" id="KW-1185">Reference proteome</keyword>
<evidence type="ECO:0000313" key="2">
    <source>
        <dbReference type="Proteomes" id="UP000308600"/>
    </source>
</evidence>
<gene>
    <name evidence="1" type="ORF">BDN72DRAFT_959237</name>
</gene>
<protein>
    <submittedName>
        <fullName evidence="1">Cytochrome P450</fullName>
    </submittedName>
</protein>
<reference evidence="1 2" key="1">
    <citation type="journal article" date="2019" name="Nat. Ecol. Evol.">
        <title>Megaphylogeny resolves global patterns of mushroom evolution.</title>
        <authorList>
            <person name="Varga T."/>
            <person name="Krizsan K."/>
            <person name="Foldi C."/>
            <person name="Dima B."/>
            <person name="Sanchez-Garcia M."/>
            <person name="Sanchez-Ramirez S."/>
            <person name="Szollosi G.J."/>
            <person name="Szarkandi J.G."/>
            <person name="Papp V."/>
            <person name="Albert L."/>
            <person name="Andreopoulos W."/>
            <person name="Angelini C."/>
            <person name="Antonin V."/>
            <person name="Barry K.W."/>
            <person name="Bougher N.L."/>
            <person name="Buchanan P."/>
            <person name="Buyck B."/>
            <person name="Bense V."/>
            <person name="Catcheside P."/>
            <person name="Chovatia M."/>
            <person name="Cooper J."/>
            <person name="Damon W."/>
            <person name="Desjardin D."/>
            <person name="Finy P."/>
            <person name="Geml J."/>
            <person name="Haridas S."/>
            <person name="Hughes K."/>
            <person name="Justo A."/>
            <person name="Karasinski D."/>
            <person name="Kautmanova I."/>
            <person name="Kiss B."/>
            <person name="Kocsube S."/>
            <person name="Kotiranta H."/>
            <person name="LaButti K.M."/>
            <person name="Lechner B.E."/>
            <person name="Liimatainen K."/>
            <person name="Lipzen A."/>
            <person name="Lukacs Z."/>
            <person name="Mihaltcheva S."/>
            <person name="Morgado L.N."/>
            <person name="Niskanen T."/>
            <person name="Noordeloos M.E."/>
            <person name="Ohm R.A."/>
            <person name="Ortiz-Santana B."/>
            <person name="Ovrebo C."/>
            <person name="Racz N."/>
            <person name="Riley R."/>
            <person name="Savchenko A."/>
            <person name="Shiryaev A."/>
            <person name="Soop K."/>
            <person name="Spirin V."/>
            <person name="Szebenyi C."/>
            <person name="Tomsovsky M."/>
            <person name="Tulloss R.E."/>
            <person name="Uehling J."/>
            <person name="Grigoriev I.V."/>
            <person name="Vagvolgyi C."/>
            <person name="Papp T."/>
            <person name="Martin F.M."/>
            <person name="Miettinen O."/>
            <person name="Hibbett D.S."/>
            <person name="Nagy L.G."/>
        </authorList>
    </citation>
    <scope>NUCLEOTIDE SEQUENCE [LARGE SCALE GENOMIC DNA]</scope>
    <source>
        <strain evidence="1 2">NL-1719</strain>
    </source>
</reference>
<name>A0ACD3AVS7_9AGAR</name>
<dbReference type="Proteomes" id="UP000308600">
    <property type="component" value="Unassembled WGS sequence"/>
</dbReference>
<organism evidence="1 2">
    <name type="scientific">Pluteus cervinus</name>
    <dbReference type="NCBI Taxonomy" id="181527"/>
    <lineage>
        <taxon>Eukaryota</taxon>
        <taxon>Fungi</taxon>
        <taxon>Dikarya</taxon>
        <taxon>Basidiomycota</taxon>
        <taxon>Agaricomycotina</taxon>
        <taxon>Agaricomycetes</taxon>
        <taxon>Agaricomycetidae</taxon>
        <taxon>Agaricales</taxon>
        <taxon>Pluteineae</taxon>
        <taxon>Pluteaceae</taxon>
        <taxon>Pluteus</taxon>
    </lineage>
</organism>
<dbReference type="EMBL" id="ML208323">
    <property type="protein sequence ID" value="TFK69825.1"/>
    <property type="molecule type" value="Genomic_DNA"/>
</dbReference>